<keyword evidence="2" id="KW-1185">Reference proteome</keyword>
<dbReference type="RefSeq" id="WP_186921853.1">
    <property type="nucleotide sequence ID" value="NZ_JACOFW010000004.1"/>
</dbReference>
<comment type="caution">
    <text evidence="1">The sequence shown here is derived from an EMBL/GenBank/DDBJ whole genome shotgun (WGS) entry which is preliminary data.</text>
</comment>
<sequence length="57" mass="6721">MMRLDVDNGKTESFDFGVRCRFEEHVVPTLGSHKEGEPWLLSVGFRHRQAKQFHYDV</sequence>
<evidence type="ECO:0000313" key="2">
    <source>
        <dbReference type="Proteomes" id="UP000648257"/>
    </source>
</evidence>
<proteinExistence type="predicted"/>
<gene>
    <name evidence="1" type="ORF">H8K52_05300</name>
</gene>
<accession>A0ABR6X1H2</accession>
<organism evidence="1 2">
    <name type="scientific">Undibacterium seohonense</name>
    <dbReference type="NCBI Taxonomy" id="1344950"/>
    <lineage>
        <taxon>Bacteria</taxon>
        <taxon>Pseudomonadati</taxon>
        <taxon>Pseudomonadota</taxon>
        <taxon>Betaproteobacteria</taxon>
        <taxon>Burkholderiales</taxon>
        <taxon>Oxalobacteraceae</taxon>
        <taxon>Undibacterium</taxon>
    </lineage>
</organism>
<reference evidence="1 2" key="1">
    <citation type="submission" date="2020-08" db="EMBL/GenBank/DDBJ databases">
        <title>Novel species isolated from subtropical streams in China.</title>
        <authorList>
            <person name="Lu H."/>
        </authorList>
    </citation>
    <scope>NUCLEOTIDE SEQUENCE [LARGE SCALE GENOMIC DNA]</scope>
    <source>
        <strain evidence="1 2">KACC 16656</strain>
    </source>
</reference>
<dbReference type="Proteomes" id="UP000648257">
    <property type="component" value="Unassembled WGS sequence"/>
</dbReference>
<name>A0ABR6X1H2_9BURK</name>
<evidence type="ECO:0000313" key="1">
    <source>
        <dbReference type="EMBL" id="MBC3806762.1"/>
    </source>
</evidence>
<dbReference type="EMBL" id="JACOFW010000004">
    <property type="protein sequence ID" value="MBC3806762.1"/>
    <property type="molecule type" value="Genomic_DNA"/>
</dbReference>
<protein>
    <submittedName>
        <fullName evidence="1">Uncharacterized protein</fullName>
    </submittedName>
</protein>